<dbReference type="EMBL" id="JASPKZ010008023">
    <property type="protein sequence ID" value="KAJ9581117.1"/>
    <property type="molecule type" value="Genomic_DNA"/>
</dbReference>
<accession>A0AAD7ZJ79</accession>
<evidence type="ECO:0000313" key="2">
    <source>
        <dbReference type="Proteomes" id="UP001233999"/>
    </source>
</evidence>
<dbReference type="Proteomes" id="UP001233999">
    <property type="component" value="Unassembled WGS sequence"/>
</dbReference>
<protein>
    <submittedName>
        <fullName evidence="1">Uncharacterized protein</fullName>
    </submittedName>
</protein>
<organism evidence="1 2">
    <name type="scientific">Diploptera punctata</name>
    <name type="common">Pacific beetle cockroach</name>
    <dbReference type="NCBI Taxonomy" id="6984"/>
    <lineage>
        <taxon>Eukaryota</taxon>
        <taxon>Metazoa</taxon>
        <taxon>Ecdysozoa</taxon>
        <taxon>Arthropoda</taxon>
        <taxon>Hexapoda</taxon>
        <taxon>Insecta</taxon>
        <taxon>Pterygota</taxon>
        <taxon>Neoptera</taxon>
        <taxon>Polyneoptera</taxon>
        <taxon>Dictyoptera</taxon>
        <taxon>Blattodea</taxon>
        <taxon>Blaberoidea</taxon>
        <taxon>Blaberidae</taxon>
        <taxon>Diplopterinae</taxon>
        <taxon>Diploptera</taxon>
    </lineage>
</organism>
<feature type="non-terminal residue" evidence="1">
    <location>
        <position position="101"/>
    </location>
</feature>
<reference evidence="1" key="2">
    <citation type="submission" date="2023-05" db="EMBL/GenBank/DDBJ databases">
        <authorList>
            <person name="Fouks B."/>
        </authorList>
    </citation>
    <scope>NUCLEOTIDE SEQUENCE</scope>
    <source>
        <strain evidence="1">Stay&amp;Tobe</strain>
        <tissue evidence="1">Testes</tissue>
    </source>
</reference>
<name>A0AAD7ZJ79_DIPPU</name>
<sequence>SRFLKYKDLYLKYQSYGKEISGKWNSNMLADYCWTVSPNNRQCKEDIKEIRNSGQGAPQRVQSIKGAYDNVSEPPPPLFQHLMFKVEILCTQHIGQGGGEG</sequence>
<gene>
    <name evidence="1" type="ORF">L9F63_023708</name>
</gene>
<proteinExistence type="predicted"/>
<dbReference type="AlphaFoldDB" id="A0AAD7ZJ79"/>
<feature type="non-terminal residue" evidence="1">
    <location>
        <position position="1"/>
    </location>
</feature>
<evidence type="ECO:0000313" key="1">
    <source>
        <dbReference type="EMBL" id="KAJ9581117.1"/>
    </source>
</evidence>
<reference evidence="1" key="1">
    <citation type="journal article" date="2023" name="IScience">
        <title>Live-bearing cockroach genome reveals convergent evolutionary mechanisms linked to viviparity in insects and beyond.</title>
        <authorList>
            <person name="Fouks B."/>
            <person name="Harrison M.C."/>
            <person name="Mikhailova A.A."/>
            <person name="Marchal E."/>
            <person name="English S."/>
            <person name="Carruthers M."/>
            <person name="Jennings E.C."/>
            <person name="Chiamaka E.L."/>
            <person name="Frigard R.A."/>
            <person name="Pippel M."/>
            <person name="Attardo G.M."/>
            <person name="Benoit J.B."/>
            <person name="Bornberg-Bauer E."/>
            <person name="Tobe S.S."/>
        </authorList>
    </citation>
    <scope>NUCLEOTIDE SEQUENCE</scope>
    <source>
        <strain evidence="1">Stay&amp;Tobe</strain>
    </source>
</reference>
<comment type="caution">
    <text evidence="1">The sequence shown here is derived from an EMBL/GenBank/DDBJ whole genome shotgun (WGS) entry which is preliminary data.</text>
</comment>
<keyword evidence="2" id="KW-1185">Reference proteome</keyword>